<keyword evidence="1" id="KW-0677">Repeat</keyword>
<protein>
    <submittedName>
        <fullName evidence="5">EF-hand domain-containing protein</fullName>
    </submittedName>
</protein>
<dbReference type="OrthoDB" id="5959761at2759"/>
<accession>A0A0R3SU17</accession>
<dbReference type="PANTHER" id="PTHR23048">
    <property type="entry name" value="MYOSIN LIGHT CHAIN 1, 3"/>
    <property type="match status" value="1"/>
</dbReference>
<feature type="domain" description="EF-hand" evidence="2">
    <location>
        <begin position="94"/>
        <end position="129"/>
    </location>
</feature>
<dbReference type="PROSITE" id="PS50222">
    <property type="entry name" value="EF_HAND_2"/>
    <property type="match status" value="1"/>
</dbReference>
<dbReference type="Proteomes" id="UP000274504">
    <property type="component" value="Unassembled WGS sequence"/>
</dbReference>
<sequence length="160" mass="18120">MADLPEKDLQDARELFSLFATGEDEKIEARYIGDLVRALGLVPTEAQIAKFGFKDKPCKSLAILVYGLLFVAERISFETFLPIYQGLLKEKKTNNPEEFIEGFKVFDKESNGLISAAELRHLLTQLGERLTEKEVDVLLSGMEDGQGQVPYEEFVRRIMT</sequence>
<dbReference type="PANTHER" id="PTHR23048:SF49">
    <property type="entry name" value="FI08416P-RELATED"/>
    <property type="match status" value="1"/>
</dbReference>
<gene>
    <name evidence="3" type="ORF">HDID_LOCUS8954</name>
</gene>
<proteinExistence type="predicted"/>
<dbReference type="GO" id="GO:0005509">
    <property type="term" value="F:calcium ion binding"/>
    <property type="evidence" value="ECO:0007669"/>
    <property type="project" value="InterPro"/>
</dbReference>
<evidence type="ECO:0000313" key="3">
    <source>
        <dbReference type="EMBL" id="VDL61272.1"/>
    </source>
</evidence>
<dbReference type="SUPFAM" id="SSF47473">
    <property type="entry name" value="EF-hand"/>
    <property type="match status" value="1"/>
</dbReference>
<evidence type="ECO:0000313" key="5">
    <source>
        <dbReference type="WBParaSite" id="HDID_0000895601-mRNA-1"/>
    </source>
</evidence>
<dbReference type="FunFam" id="1.10.238.10:FF:000003">
    <property type="entry name" value="Calmodulin A"/>
    <property type="match status" value="1"/>
</dbReference>
<dbReference type="AlphaFoldDB" id="A0A0R3SU17"/>
<dbReference type="GO" id="GO:0016460">
    <property type="term" value="C:myosin II complex"/>
    <property type="evidence" value="ECO:0007669"/>
    <property type="project" value="TreeGrafter"/>
</dbReference>
<dbReference type="Gene3D" id="1.10.238.10">
    <property type="entry name" value="EF-hand"/>
    <property type="match status" value="2"/>
</dbReference>
<dbReference type="InterPro" id="IPR050230">
    <property type="entry name" value="CALM/Myosin/TropC-like"/>
</dbReference>
<evidence type="ECO:0000313" key="4">
    <source>
        <dbReference type="Proteomes" id="UP000274504"/>
    </source>
</evidence>
<dbReference type="InterPro" id="IPR011992">
    <property type="entry name" value="EF-hand-dom_pair"/>
</dbReference>
<dbReference type="WBParaSite" id="HDID_0000895601-mRNA-1">
    <property type="protein sequence ID" value="HDID_0000895601-mRNA-1"/>
    <property type="gene ID" value="HDID_0000895601"/>
</dbReference>
<dbReference type="CDD" id="cd00051">
    <property type="entry name" value="EFh"/>
    <property type="match status" value="1"/>
</dbReference>
<organism evidence="5">
    <name type="scientific">Hymenolepis diminuta</name>
    <name type="common">Rat tapeworm</name>
    <dbReference type="NCBI Taxonomy" id="6216"/>
    <lineage>
        <taxon>Eukaryota</taxon>
        <taxon>Metazoa</taxon>
        <taxon>Spiralia</taxon>
        <taxon>Lophotrochozoa</taxon>
        <taxon>Platyhelminthes</taxon>
        <taxon>Cestoda</taxon>
        <taxon>Eucestoda</taxon>
        <taxon>Cyclophyllidea</taxon>
        <taxon>Hymenolepididae</taxon>
        <taxon>Hymenolepis</taxon>
    </lineage>
</organism>
<name>A0A0R3SU17_HYMDI</name>
<evidence type="ECO:0000259" key="2">
    <source>
        <dbReference type="PROSITE" id="PS50222"/>
    </source>
</evidence>
<dbReference type="Pfam" id="PF13499">
    <property type="entry name" value="EF-hand_7"/>
    <property type="match status" value="1"/>
</dbReference>
<dbReference type="EMBL" id="UYSG01011176">
    <property type="protein sequence ID" value="VDL61272.1"/>
    <property type="molecule type" value="Genomic_DNA"/>
</dbReference>
<evidence type="ECO:0000256" key="1">
    <source>
        <dbReference type="ARBA" id="ARBA00022737"/>
    </source>
</evidence>
<dbReference type="InterPro" id="IPR002048">
    <property type="entry name" value="EF_hand_dom"/>
</dbReference>
<dbReference type="STRING" id="6216.A0A0R3SU17"/>
<reference evidence="5" key="1">
    <citation type="submission" date="2017-02" db="UniProtKB">
        <authorList>
            <consortium name="WormBaseParasite"/>
        </authorList>
    </citation>
    <scope>IDENTIFICATION</scope>
</reference>
<reference evidence="3 4" key="2">
    <citation type="submission" date="2018-11" db="EMBL/GenBank/DDBJ databases">
        <authorList>
            <consortium name="Pathogen Informatics"/>
        </authorList>
    </citation>
    <scope>NUCLEOTIDE SEQUENCE [LARGE SCALE GENOMIC DNA]</scope>
</reference>